<evidence type="ECO:0000256" key="1">
    <source>
        <dbReference type="ARBA" id="ARBA00022801"/>
    </source>
</evidence>
<feature type="active site" description="Acyl-thioester intermediate" evidence="2">
    <location>
        <position position="185"/>
    </location>
</feature>
<dbReference type="Pfam" id="PF04203">
    <property type="entry name" value="Sortase"/>
    <property type="match status" value="1"/>
</dbReference>
<reference evidence="4 5" key="1">
    <citation type="submission" date="2020-06" db="EMBL/GenBank/DDBJ databases">
        <title>Genomic analysis of Salicibibacter sp. NKC21-4.</title>
        <authorList>
            <person name="Oh Y.J."/>
        </authorList>
    </citation>
    <scope>NUCLEOTIDE SEQUENCE [LARGE SCALE GENOMIC DNA]</scope>
    <source>
        <strain evidence="4 5">NKC21-4</strain>
    </source>
</reference>
<evidence type="ECO:0000313" key="5">
    <source>
        <dbReference type="Proteomes" id="UP000595349"/>
    </source>
</evidence>
<dbReference type="InterPro" id="IPR005754">
    <property type="entry name" value="Sortase"/>
</dbReference>
<gene>
    <name evidence="4" type="ORF">HUG20_09200</name>
</gene>
<feature type="active site" description="Proton donor/acceptor" evidence="2">
    <location>
        <position position="128"/>
    </location>
</feature>
<dbReference type="InterPro" id="IPR041999">
    <property type="entry name" value="Sortase_D_1"/>
</dbReference>
<dbReference type="NCBIfam" id="NF033746">
    <property type="entry name" value="class_D_sortase"/>
    <property type="match status" value="1"/>
</dbReference>
<dbReference type="InterPro" id="IPR053525">
    <property type="entry name" value="Sortase_D"/>
</dbReference>
<dbReference type="KEGG" id="scib:HUG20_09200"/>
<dbReference type="InterPro" id="IPR023365">
    <property type="entry name" value="Sortase_dom-sf"/>
</dbReference>
<dbReference type="CDD" id="cd05828">
    <property type="entry name" value="Sortase_D_1"/>
    <property type="match status" value="1"/>
</dbReference>
<protein>
    <submittedName>
        <fullName evidence="4">Class D sortase</fullName>
    </submittedName>
</protein>
<dbReference type="EMBL" id="CP054706">
    <property type="protein sequence ID" value="QQK80047.1"/>
    <property type="molecule type" value="Genomic_DNA"/>
</dbReference>
<proteinExistence type="predicted"/>
<feature type="compositionally biased region" description="Acidic residues" evidence="3">
    <location>
        <begin position="56"/>
        <end position="69"/>
    </location>
</feature>
<dbReference type="AlphaFoldDB" id="A0A7T6ZAV8"/>
<dbReference type="Gene3D" id="2.40.260.10">
    <property type="entry name" value="Sortase"/>
    <property type="match status" value="1"/>
</dbReference>
<keyword evidence="5" id="KW-1185">Reference proteome</keyword>
<evidence type="ECO:0000313" key="4">
    <source>
        <dbReference type="EMBL" id="QQK80047.1"/>
    </source>
</evidence>
<organism evidence="4 5">
    <name type="scientific">Salicibibacter cibi</name>
    <dbReference type="NCBI Taxonomy" id="2743001"/>
    <lineage>
        <taxon>Bacteria</taxon>
        <taxon>Bacillati</taxon>
        <taxon>Bacillota</taxon>
        <taxon>Bacilli</taxon>
        <taxon>Bacillales</taxon>
        <taxon>Bacillaceae</taxon>
        <taxon>Salicibibacter</taxon>
    </lineage>
</organism>
<sequence>MRKIGFVFIIFGLAIVSWFSYEHWVGTQSVEDIERDVIKATEEAESYAPLLSDDQKDLDENDFSEDDSASQDFNTGENVAKLVIPKLDKAYEVYWGQDEDTLSGGVGMYDSEWTTTPAGGGHTVLSGHRDTVFRPVGDLNDGDTLYVNYEGVDYEYEVEKYWITDENDHSVIVDKEDPTLTLTTCYPFEYIGDAPDRYIIQGNLVNKGDLLNEF</sequence>
<evidence type="ECO:0000256" key="2">
    <source>
        <dbReference type="PIRSR" id="PIRSR605754-1"/>
    </source>
</evidence>
<keyword evidence="1" id="KW-0378">Hydrolase</keyword>
<dbReference type="GO" id="GO:0016787">
    <property type="term" value="F:hydrolase activity"/>
    <property type="evidence" value="ECO:0007669"/>
    <property type="project" value="UniProtKB-KW"/>
</dbReference>
<dbReference type="NCBIfam" id="TIGR01076">
    <property type="entry name" value="sortase_fam"/>
    <property type="match status" value="1"/>
</dbReference>
<dbReference type="Proteomes" id="UP000595349">
    <property type="component" value="Chromosome"/>
</dbReference>
<feature type="region of interest" description="Disordered" evidence="3">
    <location>
        <begin position="49"/>
        <end position="72"/>
    </location>
</feature>
<dbReference type="RefSeq" id="WP_200090221.1">
    <property type="nucleotide sequence ID" value="NZ_CP054706.1"/>
</dbReference>
<evidence type="ECO:0000256" key="3">
    <source>
        <dbReference type="SAM" id="MobiDB-lite"/>
    </source>
</evidence>
<dbReference type="SUPFAM" id="SSF63817">
    <property type="entry name" value="Sortase"/>
    <property type="match status" value="1"/>
</dbReference>
<name>A0A7T6ZAV8_9BACI</name>
<accession>A0A7T6ZAV8</accession>